<keyword evidence="3" id="KW-1185">Reference proteome</keyword>
<comment type="caution">
    <text evidence="2">The sequence shown here is derived from an EMBL/GenBank/DDBJ whole genome shotgun (WGS) entry which is preliminary data.</text>
</comment>
<evidence type="ECO:0000313" key="3">
    <source>
        <dbReference type="Proteomes" id="UP000499080"/>
    </source>
</evidence>
<dbReference type="EMBL" id="BGPR01002025">
    <property type="protein sequence ID" value="GBM66429.1"/>
    <property type="molecule type" value="Genomic_DNA"/>
</dbReference>
<dbReference type="AlphaFoldDB" id="A0A4Y2HMQ6"/>
<reference evidence="2 3" key="1">
    <citation type="journal article" date="2019" name="Sci. Rep.">
        <title>Orb-weaving spider Araneus ventricosus genome elucidates the spidroin gene catalogue.</title>
        <authorList>
            <person name="Kono N."/>
            <person name="Nakamura H."/>
            <person name="Ohtoshi R."/>
            <person name="Moran D.A.P."/>
            <person name="Shinohara A."/>
            <person name="Yoshida Y."/>
            <person name="Fujiwara M."/>
            <person name="Mori M."/>
            <person name="Tomita M."/>
            <person name="Arakawa K."/>
        </authorList>
    </citation>
    <scope>NUCLEOTIDE SEQUENCE [LARGE SCALE GENOMIC DNA]</scope>
</reference>
<sequence>MRTRNTLRLKKWTLDKNVIDDKIIMTCGTQRCPLAKSKMPMKESNMSYTEASSFHNNSTYRKNRPKSNSKFHRMQFVVDLQIPCFLPSREKLINIGPLNVKIWKTL</sequence>
<feature type="compositionally biased region" description="Polar residues" evidence="1">
    <location>
        <begin position="46"/>
        <end position="60"/>
    </location>
</feature>
<organism evidence="2 3">
    <name type="scientific">Araneus ventricosus</name>
    <name type="common">Orbweaver spider</name>
    <name type="synonym">Epeira ventricosa</name>
    <dbReference type="NCBI Taxonomy" id="182803"/>
    <lineage>
        <taxon>Eukaryota</taxon>
        <taxon>Metazoa</taxon>
        <taxon>Ecdysozoa</taxon>
        <taxon>Arthropoda</taxon>
        <taxon>Chelicerata</taxon>
        <taxon>Arachnida</taxon>
        <taxon>Araneae</taxon>
        <taxon>Araneomorphae</taxon>
        <taxon>Entelegynae</taxon>
        <taxon>Araneoidea</taxon>
        <taxon>Araneidae</taxon>
        <taxon>Araneus</taxon>
    </lineage>
</organism>
<protein>
    <submittedName>
        <fullName evidence="2">Uncharacterized protein</fullName>
    </submittedName>
</protein>
<proteinExistence type="predicted"/>
<gene>
    <name evidence="2" type="ORF">AVEN_31742_1</name>
</gene>
<evidence type="ECO:0000313" key="2">
    <source>
        <dbReference type="EMBL" id="GBM66429.1"/>
    </source>
</evidence>
<evidence type="ECO:0000256" key="1">
    <source>
        <dbReference type="SAM" id="MobiDB-lite"/>
    </source>
</evidence>
<accession>A0A4Y2HMQ6</accession>
<name>A0A4Y2HMQ6_ARAVE</name>
<dbReference type="Proteomes" id="UP000499080">
    <property type="component" value="Unassembled WGS sequence"/>
</dbReference>
<feature type="region of interest" description="Disordered" evidence="1">
    <location>
        <begin position="46"/>
        <end position="67"/>
    </location>
</feature>